<comment type="caution">
    <text evidence="2">The sequence shown here is derived from an EMBL/GenBank/DDBJ whole genome shotgun (WGS) entry which is preliminary data.</text>
</comment>
<keyword evidence="3" id="KW-1185">Reference proteome</keyword>
<evidence type="ECO:0000313" key="2">
    <source>
        <dbReference type="EMBL" id="MBB5083276.1"/>
    </source>
</evidence>
<dbReference type="InterPro" id="IPR037401">
    <property type="entry name" value="SnoaL-like"/>
</dbReference>
<dbReference type="EMBL" id="JACHIN010000016">
    <property type="protein sequence ID" value="MBB5083276.1"/>
    <property type="molecule type" value="Genomic_DNA"/>
</dbReference>
<dbReference type="NCBIfam" id="TIGR02246">
    <property type="entry name" value="SgcJ/EcaC family oxidoreductase"/>
    <property type="match status" value="1"/>
</dbReference>
<name>A0A7W8EL48_9ACTN</name>
<dbReference type="SUPFAM" id="SSF54427">
    <property type="entry name" value="NTF2-like"/>
    <property type="match status" value="1"/>
</dbReference>
<proteinExistence type="predicted"/>
<organism evidence="2 3">
    <name type="scientific">Nonomuraea endophytica</name>
    <dbReference type="NCBI Taxonomy" id="714136"/>
    <lineage>
        <taxon>Bacteria</taxon>
        <taxon>Bacillati</taxon>
        <taxon>Actinomycetota</taxon>
        <taxon>Actinomycetes</taxon>
        <taxon>Streptosporangiales</taxon>
        <taxon>Streptosporangiaceae</taxon>
        <taxon>Nonomuraea</taxon>
    </lineage>
</organism>
<evidence type="ECO:0000259" key="1">
    <source>
        <dbReference type="Pfam" id="PF12680"/>
    </source>
</evidence>
<dbReference type="InterPro" id="IPR032710">
    <property type="entry name" value="NTF2-like_dom_sf"/>
</dbReference>
<evidence type="ECO:0000313" key="3">
    <source>
        <dbReference type="Proteomes" id="UP000568380"/>
    </source>
</evidence>
<dbReference type="AlphaFoldDB" id="A0A7W8EL48"/>
<sequence>MNLEQWIADYVRAWNTNDPAGIAALFTEDASYYTEPHAQPWHGRDAIVAGWLANQDEPGQTSFTWQPLTVTGDLAIVQGTTVYPDRTFSNLWVIRFGQDGQCREFTEWWMEHHPR</sequence>
<dbReference type="RefSeq" id="WP_184972218.1">
    <property type="nucleotide sequence ID" value="NZ_JACHIN010000016.1"/>
</dbReference>
<protein>
    <submittedName>
        <fullName evidence="2">Uncharacterized protein (TIGR02246 family)</fullName>
    </submittedName>
</protein>
<dbReference type="Proteomes" id="UP000568380">
    <property type="component" value="Unassembled WGS sequence"/>
</dbReference>
<feature type="domain" description="SnoaL-like" evidence="1">
    <location>
        <begin position="8"/>
        <end position="103"/>
    </location>
</feature>
<dbReference type="InterPro" id="IPR011944">
    <property type="entry name" value="Steroid_delta5-4_isomerase"/>
</dbReference>
<dbReference type="Pfam" id="PF12680">
    <property type="entry name" value="SnoaL_2"/>
    <property type="match status" value="1"/>
</dbReference>
<gene>
    <name evidence="2" type="ORF">HNR40_008779</name>
</gene>
<reference evidence="2 3" key="1">
    <citation type="submission" date="2020-08" db="EMBL/GenBank/DDBJ databases">
        <title>Genomic Encyclopedia of Type Strains, Phase IV (KMG-IV): sequencing the most valuable type-strain genomes for metagenomic binning, comparative biology and taxonomic classification.</title>
        <authorList>
            <person name="Goeker M."/>
        </authorList>
    </citation>
    <scope>NUCLEOTIDE SEQUENCE [LARGE SCALE GENOMIC DNA]</scope>
    <source>
        <strain evidence="2 3">DSM 45385</strain>
    </source>
</reference>
<dbReference type="CDD" id="cd00531">
    <property type="entry name" value="NTF2_like"/>
    <property type="match status" value="1"/>
</dbReference>
<accession>A0A7W8EL48</accession>
<dbReference type="Gene3D" id="3.10.450.50">
    <property type="match status" value="1"/>
</dbReference>